<dbReference type="Proteomes" id="UP000005307">
    <property type="component" value="Chromosome"/>
</dbReference>
<dbReference type="HOGENOM" id="CLU_2260887_0_0_5"/>
<dbReference type="KEGG" id="oat:OAN307_c25490"/>
<protein>
    <submittedName>
        <fullName evidence="1">Uncharacterized protein</fullName>
    </submittedName>
</protein>
<evidence type="ECO:0000313" key="2">
    <source>
        <dbReference type="Proteomes" id="UP000005307"/>
    </source>
</evidence>
<evidence type="ECO:0000313" key="1">
    <source>
        <dbReference type="EMBL" id="AGI68146.1"/>
    </source>
</evidence>
<accession>M9RCK4</accession>
<name>M9RCK4_9RHOB</name>
<proteinExistence type="predicted"/>
<organism evidence="1 2">
    <name type="scientific">Octadecabacter antarcticus 307</name>
    <dbReference type="NCBI Taxonomy" id="391626"/>
    <lineage>
        <taxon>Bacteria</taxon>
        <taxon>Pseudomonadati</taxon>
        <taxon>Pseudomonadota</taxon>
        <taxon>Alphaproteobacteria</taxon>
        <taxon>Rhodobacterales</taxon>
        <taxon>Roseobacteraceae</taxon>
        <taxon>Octadecabacter</taxon>
    </lineage>
</organism>
<keyword evidence="2" id="KW-1185">Reference proteome</keyword>
<dbReference type="EMBL" id="CP003740">
    <property type="protein sequence ID" value="AGI68146.1"/>
    <property type="molecule type" value="Genomic_DNA"/>
</dbReference>
<sequence length="103" mass="11464">MHLAALVKEGSQPTLAANCTKVRIRRRPVEATAYSVEKLDSFRAGSFLTILPSNVVTLLFRYGSGLEPVSRAFLGFGRLRLGQIRHVRRLDRAIRGCQGHECV</sequence>
<dbReference type="AlphaFoldDB" id="M9RCK4"/>
<gene>
    <name evidence="1" type="ORF">OAN307_c25490</name>
</gene>
<reference evidence="1 2" key="1">
    <citation type="journal article" date="2013" name="PLoS ONE">
        <title>Poles Apart: Arctic and Antarctic Octadecabacter strains Share High Genome Plasticity and a New Type of Xanthorhodopsin.</title>
        <authorList>
            <person name="Vollmers J."/>
            <person name="Voget S."/>
            <person name="Dietrich S."/>
            <person name="Gollnow K."/>
            <person name="Smits M."/>
            <person name="Meyer K."/>
            <person name="Brinkhoff T."/>
            <person name="Simon M."/>
            <person name="Daniel R."/>
        </authorList>
    </citation>
    <scope>NUCLEOTIDE SEQUENCE [LARGE SCALE GENOMIC DNA]</scope>
    <source>
        <strain evidence="1 2">307</strain>
    </source>
</reference>